<dbReference type="InterPro" id="IPR036921">
    <property type="entry name" value="PurM-like_N_sf"/>
</dbReference>
<dbReference type="PANTHER" id="PTHR10099">
    <property type="entry name" value="PHOSPHORIBOSYLFORMYLGLYCINAMIDINE SYNTHASE"/>
    <property type="match status" value="1"/>
</dbReference>
<reference evidence="2 3" key="1">
    <citation type="journal article" date="2015" name="Genome Biol. Evol.">
        <title>Phylogenomic analyses indicate that early fungi evolved digesting cell walls of algal ancestors of land plants.</title>
        <authorList>
            <person name="Chang Y."/>
            <person name="Wang S."/>
            <person name="Sekimoto S."/>
            <person name="Aerts A.L."/>
            <person name="Choi C."/>
            <person name="Clum A."/>
            <person name="LaButti K.M."/>
            <person name="Lindquist E.A."/>
            <person name="Yee Ngan C."/>
            <person name="Ohm R.A."/>
            <person name="Salamov A.A."/>
            <person name="Grigoriev I.V."/>
            <person name="Spatafora J.W."/>
            <person name="Berbee M.L."/>
        </authorList>
    </citation>
    <scope>NUCLEOTIDE SEQUENCE [LARGE SCALE GENOMIC DNA]</scope>
    <source>
        <strain evidence="2 3">NRRL 28638</strain>
    </source>
</reference>
<protein>
    <recommendedName>
        <fullName evidence="1">FGAR-AT PurM N-terminal-like domain-containing protein</fullName>
    </recommendedName>
</protein>
<dbReference type="GO" id="GO:0006164">
    <property type="term" value="P:purine nucleotide biosynthetic process"/>
    <property type="evidence" value="ECO:0007669"/>
    <property type="project" value="TreeGrafter"/>
</dbReference>
<name>A0A137PDU5_CONC2</name>
<gene>
    <name evidence="2" type="ORF">CONCODRAFT_167507</name>
</gene>
<dbReference type="STRING" id="796925.A0A137PDU5"/>
<dbReference type="OrthoDB" id="6666987at2759"/>
<dbReference type="PANTHER" id="PTHR10099:SF1">
    <property type="entry name" value="PHOSPHORIBOSYLFORMYLGLYCINAMIDINE SYNTHASE"/>
    <property type="match status" value="1"/>
</dbReference>
<dbReference type="InterPro" id="IPR055181">
    <property type="entry name" value="FGAR-AT_PurM_N-like"/>
</dbReference>
<sequence length="108" mass="11602">MKLADLINRILHLPPVGSKSFLTTIGDCSVAALITCDQMIGPCQVPVADVSLTSTAFFKGIQAARKTPSSSGDYLPSILGFHDRYDGNFFATLVEHDDVDCVIQKKTG</sequence>
<dbReference type="SUPFAM" id="SSF55326">
    <property type="entry name" value="PurM N-terminal domain-like"/>
    <property type="match status" value="1"/>
</dbReference>
<dbReference type="AlphaFoldDB" id="A0A137PDU5"/>
<proteinExistence type="predicted"/>
<evidence type="ECO:0000313" key="3">
    <source>
        <dbReference type="Proteomes" id="UP000070444"/>
    </source>
</evidence>
<evidence type="ECO:0000259" key="1">
    <source>
        <dbReference type="Pfam" id="PF22689"/>
    </source>
</evidence>
<feature type="domain" description="FGAR-AT PurM N-terminal-like" evidence="1">
    <location>
        <begin position="18"/>
        <end position="59"/>
    </location>
</feature>
<dbReference type="GO" id="GO:0004642">
    <property type="term" value="F:phosphoribosylformylglycinamidine synthase activity"/>
    <property type="evidence" value="ECO:0007669"/>
    <property type="project" value="TreeGrafter"/>
</dbReference>
<dbReference type="GO" id="GO:0005737">
    <property type="term" value="C:cytoplasm"/>
    <property type="evidence" value="ECO:0007669"/>
    <property type="project" value="TreeGrafter"/>
</dbReference>
<organism evidence="2 3">
    <name type="scientific">Conidiobolus coronatus (strain ATCC 28846 / CBS 209.66 / NRRL 28638)</name>
    <name type="common">Delacroixia coronata</name>
    <dbReference type="NCBI Taxonomy" id="796925"/>
    <lineage>
        <taxon>Eukaryota</taxon>
        <taxon>Fungi</taxon>
        <taxon>Fungi incertae sedis</taxon>
        <taxon>Zoopagomycota</taxon>
        <taxon>Entomophthoromycotina</taxon>
        <taxon>Entomophthoromycetes</taxon>
        <taxon>Entomophthorales</taxon>
        <taxon>Ancylistaceae</taxon>
        <taxon>Conidiobolus</taxon>
    </lineage>
</organism>
<evidence type="ECO:0000313" key="2">
    <source>
        <dbReference type="EMBL" id="KXN73176.1"/>
    </source>
</evidence>
<dbReference type="EMBL" id="KQ964440">
    <property type="protein sequence ID" value="KXN73176.1"/>
    <property type="molecule type" value="Genomic_DNA"/>
</dbReference>
<accession>A0A137PDU5</accession>
<dbReference type="Proteomes" id="UP000070444">
    <property type="component" value="Unassembled WGS sequence"/>
</dbReference>
<keyword evidence="3" id="KW-1185">Reference proteome</keyword>
<dbReference type="Pfam" id="PF22689">
    <property type="entry name" value="FGAR-AT_PurM_N-like"/>
    <property type="match status" value="1"/>
</dbReference>